<organism evidence="2 3">
    <name type="scientific">Sporosarcina ureilytica</name>
    <dbReference type="NCBI Taxonomy" id="298596"/>
    <lineage>
        <taxon>Bacteria</taxon>
        <taxon>Bacillati</taxon>
        <taxon>Bacillota</taxon>
        <taxon>Bacilli</taxon>
        <taxon>Bacillales</taxon>
        <taxon>Caryophanaceae</taxon>
        <taxon>Sporosarcina</taxon>
    </lineage>
</organism>
<dbReference type="PANTHER" id="PTHR23131:SF4">
    <property type="entry name" value="METALLO-BETA-LACTAMASE SUPERFAMILY POTEIN"/>
    <property type="match status" value="1"/>
</dbReference>
<dbReference type="RefSeq" id="WP_075527684.1">
    <property type="nucleotide sequence ID" value="NZ_CP017560.1"/>
</dbReference>
<dbReference type="Pfam" id="PF00753">
    <property type="entry name" value="Lactamase_B"/>
    <property type="match status" value="1"/>
</dbReference>
<name>A0A1D8JFR7_9BACL</name>
<dbReference type="GO" id="GO:0016787">
    <property type="term" value="F:hydrolase activity"/>
    <property type="evidence" value="ECO:0007669"/>
    <property type="project" value="UniProtKB-KW"/>
</dbReference>
<gene>
    <name evidence="2" type="ORF">BI350_08410</name>
</gene>
<protein>
    <submittedName>
        <fullName evidence="2">MBL fold metallo-hydrolase</fullName>
    </submittedName>
</protein>
<proteinExistence type="predicted"/>
<dbReference type="SMART" id="SM00849">
    <property type="entry name" value="Lactamase_B"/>
    <property type="match status" value="1"/>
</dbReference>
<dbReference type="KEGG" id="surl:BI350_08410"/>
<dbReference type="Pfam" id="PF21221">
    <property type="entry name" value="B_lactamase-like_C"/>
    <property type="match status" value="1"/>
</dbReference>
<evidence type="ECO:0000313" key="3">
    <source>
        <dbReference type="Proteomes" id="UP000185746"/>
    </source>
</evidence>
<dbReference type="Gene3D" id="1.10.10.10">
    <property type="entry name" value="Winged helix-like DNA-binding domain superfamily/Winged helix DNA-binding domain"/>
    <property type="match status" value="1"/>
</dbReference>
<dbReference type="AlphaFoldDB" id="A0A1D8JFR7"/>
<dbReference type="InterPro" id="IPR050662">
    <property type="entry name" value="Sec-metab_biosynth-thioest"/>
</dbReference>
<dbReference type="InterPro" id="IPR001279">
    <property type="entry name" value="Metallo-B-lactamas"/>
</dbReference>
<evidence type="ECO:0000313" key="2">
    <source>
        <dbReference type="EMBL" id="AOV07551.1"/>
    </source>
</evidence>
<reference evidence="2 3" key="1">
    <citation type="submission" date="2016-09" db="EMBL/GenBank/DDBJ databases">
        <title>Complete genome sequence of the Lysinibacillus sphaericus LMG 22257, a specie of Bacillus with ureolytic activity that can effectively biodeposit calcium carbonate.</title>
        <authorList>
            <person name="Yan W."/>
        </authorList>
    </citation>
    <scope>NUCLEOTIDE SEQUENCE [LARGE SCALE GENOMIC DNA]</scope>
    <source>
        <strain evidence="2 3">LMG 22257</strain>
    </source>
</reference>
<dbReference type="InterPro" id="IPR036388">
    <property type="entry name" value="WH-like_DNA-bd_sf"/>
</dbReference>
<dbReference type="PANTHER" id="PTHR23131">
    <property type="entry name" value="ENDORIBONUCLEASE LACTB2"/>
    <property type="match status" value="1"/>
</dbReference>
<dbReference type="EMBL" id="CP017560">
    <property type="protein sequence ID" value="AOV07551.1"/>
    <property type="molecule type" value="Genomic_DNA"/>
</dbReference>
<dbReference type="Proteomes" id="UP000185746">
    <property type="component" value="Chromosome"/>
</dbReference>
<evidence type="ECO:0000259" key="1">
    <source>
        <dbReference type="SMART" id="SM00849"/>
    </source>
</evidence>
<keyword evidence="2" id="KW-0378">Hydrolase</keyword>
<dbReference type="InterPro" id="IPR048933">
    <property type="entry name" value="B_lactamase-like_C"/>
</dbReference>
<sequence>MLEKLGVIPIQVDLPFRLNHVNCFMAEGENGWTIIDAGLNNKETSRLWEEIIRDKHITDLYITHYHPDHYGHAGALQKKTGARVSMSKIDAENGRKAWTDEFINKIVGWYVASGISLKTAQQMVQNTADFKPLVTPAPTINHHIVEGEKVPFGNYEYEVIVTPGHADGMVCFYNAENQVLFSADHILPRITPNISYWFHGDSNPLKSYLASLEKVKQLNARFVIPSHGKPFYDANKRIEEIEKHHDDRLNETLAALSEKSTVNEIYKRLFQWELTIHETRFAIGETLAHLEYLRSTGDCTRELHDNKWIYMKR</sequence>
<dbReference type="InterPro" id="IPR036866">
    <property type="entry name" value="RibonucZ/Hydroxyglut_hydro"/>
</dbReference>
<keyword evidence="3" id="KW-1185">Reference proteome</keyword>
<accession>A0A1D8JFR7</accession>
<dbReference type="SUPFAM" id="SSF56281">
    <property type="entry name" value="Metallo-hydrolase/oxidoreductase"/>
    <property type="match status" value="1"/>
</dbReference>
<dbReference type="Gene3D" id="3.60.15.10">
    <property type="entry name" value="Ribonuclease Z/Hydroxyacylglutathione hydrolase-like"/>
    <property type="match status" value="1"/>
</dbReference>
<feature type="domain" description="Metallo-beta-lactamase" evidence="1">
    <location>
        <begin position="20"/>
        <end position="227"/>
    </location>
</feature>
<dbReference type="CDD" id="cd07725">
    <property type="entry name" value="TTHA1429-like_MBL-fold"/>
    <property type="match status" value="1"/>
</dbReference>